<dbReference type="OrthoDB" id="6475849at2759"/>
<organism evidence="5">
    <name type="scientific">Angiostrongylus costaricensis</name>
    <name type="common">Nematode worm</name>
    <dbReference type="NCBI Taxonomy" id="334426"/>
    <lineage>
        <taxon>Eukaryota</taxon>
        <taxon>Metazoa</taxon>
        <taxon>Ecdysozoa</taxon>
        <taxon>Nematoda</taxon>
        <taxon>Chromadorea</taxon>
        <taxon>Rhabditida</taxon>
        <taxon>Rhabditina</taxon>
        <taxon>Rhabditomorpha</taxon>
        <taxon>Strongyloidea</taxon>
        <taxon>Metastrongylidae</taxon>
        <taxon>Angiostrongylus</taxon>
    </lineage>
</organism>
<dbReference type="GO" id="GO:0016485">
    <property type="term" value="P:protein processing"/>
    <property type="evidence" value="ECO:0007669"/>
    <property type="project" value="TreeGrafter"/>
</dbReference>
<dbReference type="PANTHER" id="PTHR11733:SF237">
    <property type="entry name" value="NEPRILYSIN-LIKE 4"/>
    <property type="match status" value="1"/>
</dbReference>
<dbReference type="Pfam" id="PF05649">
    <property type="entry name" value="Peptidase_M13_N"/>
    <property type="match status" value="2"/>
</dbReference>
<comment type="similarity">
    <text evidence="1">Belongs to the peptidase M13 family.</text>
</comment>
<dbReference type="EMBL" id="UYYA01005782">
    <property type="protein sequence ID" value="VDM64884.1"/>
    <property type="molecule type" value="Genomic_DNA"/>
</dbReference>
<dbReference type="WBParaSite" id="ACOC_0001329801-mRNA-1">
    <property type="protein sequence ID" value="ACOC_0001329801-mRNA-1"/>
    <property type="gene ID" value="ACOC_0001329801"/>
</dbReference>
<dbReference type="Proteomes" id="UP000267027">
    <property type="component" value="Unassembled WGS sequence"/>
</dbReference>
<dbReference type="Gene3D" id="3.40.390.10">
    <property type="entry name" value="Collagenase (Catalytic Domain)"/>
    <property type="match status" value="1"/>
</dbReference>
<dbReference type="InterPro" id="IPR000718">
    <property type="entry name" value="Peptidase_M13"/>
</dbReference>
<feature type="domain" description="Peptidase M13 N-terminal" evidence="2">
    <location>
        <begin position="86"/>
        <end position="350"/>
    </location>
</feature>
<dbReference type="CDD" id="cd08662">
    <property type="entry name" value="M13"/>
    <property type="match status" value="1"/>
</dbReference>
<reference evidence="3 4" key="2">
    <citation type="submission" date="2018-11" db="EMBL/GenBank/DDBJ databases">
        <authorList>
            <consortium name="Pathogen Informatics"/>
        </authorList>
    </citation>
    <scope>NUCLEOTIDE SEQUENCE [LARGE SCALE GENOMIC DNA]</scope>
    <source>
        <strain evidence="3 4">Costa Rica</strain>
    </source>
</reference>
<dbReference type="InterPro" id="IPR042089">
    <property type="entry name" value="Peptidase_M13_dom_2"/>
</dbReference>
<evidence type="ECO:0000313" key="4">
    <source>
        <dbReference type="Proteomes" id="UP000267027"/>
    </source>
</evidence>
<dbReference type="Gene3D" id="1.10.1380.10">
    <property type="entry name" value="Neutral endopeptidase , domain2"/>
    <property type="match status" value="2"/>
</dbReference>
<proteinExistence type="inferred from homology"/>
<evidence type="ECO:0000313" key="5">
    <source>
        <dbReference type="WBParaSite" id="ACOC_0001329801-mRNA-1"/>
    </source>
</evidence>
<dbReference type="GO" id="GO:0004222">
    <property type="term" value="F:metalloendopeptidase activity"/>
    <property type="evidence" value="ECO:0007669"/>
    <property type="project" value="InterPro"/>
</dbReference>
<gene>
    <name evidence="3" type="ORF">ACOC_LOCUS13299</name>
</gene>
<sequence length="370" mass="43280">VDPCVDFFEFTCGNWKARHPIPSYRSSYSQFSVLHDKVQAKMRGEIFESEEVFPSKSVTALKLMYRRCMDQHELNRIGARKLIESIRFDQGELGLGASTREYYLDREKYGKKSLPTDSTSSTTLVKLFHEDVGLPVNGSKIANDVDEIIDLETKMAQILVAEKDRRNYTKMYNLRHLSELQTLMPLVDWYRYFRTVAPAFINDYLAGNPKMLIIEIDYMRRVNRLISSTDPRIITNYAYLRYTLSWSGELGMRYEVIYQKFYYVMYGQKKKAPRWVDCTSTTTYQMQYAAGALYVRKAFNETSKNMMLEMIADLQDAFDNMLAESDWMDETTKARAVYKAKHMLRHVGYPDFILDDEKLDDYYSGVSSTE</sequence>
<dbReference type="AlphaFoldDB" id="A0A0R3Q2K0"/>
<evidence type="ECO:0000259" key="2">
    <source>
        <dbReference type="Pfam" id="PF05649"/>
    </source>
</evidence>
<protein>
    <submittedName>
        <fullName evidence="5">Peptidase_M13_N domain-containing protein</fullName>
    </submittedName>
</protein>
<accession>A0A0R3Q2K0</accession>
<evidence type="ECO:0000256" key="1">
    <source>
        <dbReference type="ARBA" id="ARBA00007357"/>
    </source>
</evidence>
<dbReference type="GO" id="GO:0005886">
    <property type="term" value="C:plasma membrane"/>
    <property type="evidence" value="ECO:0007669"/>
    <property type="project" value="TreeGrafter"/>
</dbReference>
<reference evidence="5" key="1">
    <citation type="submission" date="2017-02" db="UniProtKB">
        <authorList>
            <consortium name="WormBaseParasite"/>
        </authorList>
    </citation>
    <scope>IDENTIFICATION</scope>
</reference>
<dbReference type="SUPFAM" id="SSF55486">
    <property type="entry name" value="Metalloproteases ('zincins'), catalytic domain"/>
    <property type="match status" value="1"/>
</dbReference>
<evidence type="ECO:0000313" key="3">
    <source>
        <dbReference type="EMBL" id="VDM64884.1"/>
    </source>
</evidence>
<dbReference type="InterPro" id="IPR008753">
    <property type="entry name" value="Peptidase_M13_N"/>
</dbReference>
<dbReference type="PANTHER" id="PTHR11733">
    <property type="entry name" value="ZINC METALLOPROTEASE FAMILY M13 NEPRILYSIN-RELATED"/>
    <property type="match status" value="1"/>
</dbReference>
<dbReference type="OMA" id="PNRNQIX"/>
<dbReference type="STRING" id="334426.A0A0R3Q2K0"/>
<dbReference type="InterPro" id="IPR024079">
    <property type="entry name" value="MetalloPept_cat_dom_sf"/>
</dbReference>
<keyword evidence="4" id="KW-1185">Reference proteome</keyword>
<name>A0A0R3Q2K0_ANGCS</name>
<feature type="domain" description="Peptidase M13 N-terminal" evidence="2">
    <location>
        <begin position="3"/>
        <end position="84"/>
    </location>
</feature>
<dbReference type="PROSITE" id="PS51885">
    <property type="entry name" value="NEPRILYSIN"/>
    <property type="match status" value="1"/>
</dbReference>